<feature type="transmembrane region" description="Helical" evidence="7">
    <location>
        <begin position="52"/>
        <end position="74"/>
    </location>
</feature>
<name>A0A8E0VKV7_9TREM</name>
<feature type="compositionally biased region" description="Polar residues" evidence="6">
    <location>
        <begin position="9"/>
        <end position="20"/>
    </location>
</feature>
<dbReference type="PANTHER" id="PTHR12995">
    <property type="entry name" value="FI21814P1"/>
    <property type="match status" value="1"/>
</dbReference>
<dbReference type="OrthoDB" id="438179at2759"/>
<evidence type="ECO:0000313" key="9">
    <source>
        <dbReference type="Proteomes" id="UP000728185"/>
    </source>
</evidence>
<proteinExistence type="inferred from homology"/>
<dbReference type="Proteomes" id="UP000728185">
    <property type="component" value="Unassembled WGS sequence"/>
</dbReference>
<evidence type="ECO:0000313" key="8">
    <source>
        <dbReference type="EMBL" id="KAA0193953.1"/>
    </source>
</evidence>
<evidence type="ECO:0000256" key="3">
    <source>
        <dbReference type="ARBA" id="ARBA00022692"/>
    </source>
</evidence>
<dbReference type="AlphaFoldDB" id="A0A8E0VKV7"/>
<feature type="region of interest" description="Disordered" evidence="6">
    <location>
        <begin position="1"/>
        <end position="20"/>
    </location>
</feature>
<evidence type="ECO:0000256" key="1">
    <source>
        <dbReference type="ARBA" id="ARBA00004141"/>
    </source>
</evidence>
<reference evidence="8" key="1">
    <citation type="submission" date="2019-05" db="EMBL/GenBank/DDBJ databases">
        <title>Annotation for the trematode Fasciolopsis buski.</title>
        <authorList>
            <person name="Choi Y.-J."/>
        </authorList>
    </citation>
    <scope>NUCLEOTIDE SEQUENCE</scope>
    <source>
        <strain evidence="8">HT</strain>
        <tissue evidence="8">Whole worm</tissue>
    </source>
</reference>
<evidence type="ECO:0000256" key="4">
    <source>
        <dbReference type="ARBA" id="ARBA00022989"/>
    </source>
</evidence>
<dbReference type="EMBL" id="LUCM01004693">
    <property type="protein sequence ID" value="KAA0193953.1"/>
    <property type="molecule type" value="Genomic_DNA"/>
</dbReference>
<sequence>MPIGRRFTTKPSSQSVSGTCQNTTSANYSVGNSNASVISHVLFPSLPGSSGVLTLLLHCALFLLAVMVQYLNLYKTVWWIPDSPFNYAIDFAAIDYYVLTHIIIMGLTPSLYRIFLLLYSGSLTGYPVLRFLSGLPLFGLWFFLAVYTALGLDTVGYSGPYCVYLYALLLYLPVLGCLFYNADRLKHLCLRVGFTHPKRPKRSCSSSVHIFHGFPTKVKQATSKLFWACADWPGMTPTSALFPVRYMTVSSDPAGSSGLPSAVCYSNHYGIEPNSKSTVLLRHQCLNSAEQIREEVELFRNDFNVRLMDVLFTASYTVYYSCFLPVLFLKPNGLVYETLWCMQHGLVTWLATFLLFWYYHLPADYLDMLHRSALHLGCWALENSHAASAQSSTWSPVQVNPSCFP</sequence>
<dbReference type="InterPro" id="IPR019397">
    <property type="entry name" value="Uncharacterised_TMEM39"/>
</dbReference>
<feature type="transmembrane region" description="Helical" evidence="7">
    <location>
        <begin position="131"/>
        <end position="151"/>
    </location>
</feature>
<accession>A0A8E0VKV7</accession>
<comment type="caution">
    <text evidence="8">The sequence shown here is derived from an EMBL/GenBank/DDBJ whole genome shotgun (WGS) entry which is preliminary data.</text>
</comment>
<organism evidence="8 9">
    <name type="scientific">Fasciolopsis buskii</name>
    <dbReference type="NCBI Taxonomy" id="27845"/>
    <lineage>
        <taxon>Eukaryota</taxon>
        <taxon>Metazoa</taxon>
        <taxon>Spiralia</taxon>
        <taxon>Lophotrochozoa</taxon>
        <taxon>Platyhelminthes</taxon>
        <taxon>Trematoda</taxon>
        <taxon>Digenea</taxon>
        <taxon>Plagiorchiida</taxon>
        <taxon>Echinostomata</taxon>
        <taxon>Echinostomatoidea</taxon>
        <taxon>Fasciolidae</taxon>
        <taxon>Fasciolopsis</taxon>
    </lineage>
</organism>
<keyword evidence="4 7" id="KW-1133">Transmembrane helix</keyword>
<comment type="similarity">
    <text evidence="2">Belongs to the TMEM39 family.</text>
</comment>
<evidence type="ECO:0000256" key="6">
    <source>
        <dbReference type="SAM" id="MobiDB-lite"/>
    </source>
</evidence>
<comment type="subcellular location">
    <subcellularLocation>
        <location evidence="1">Membrane</location>
        <topology evidence="1">Multi-pass membrane protein</topology>
    </subcellularLocation>
</comment>
<evidence type="ECO:0000256" key="7">
    <source>
        <dbReference type="SAM" id="Phobius"/>
    </source>
</evidence>
<gene>
    <name evidence="8" type="ORF">FBUS_08786</name>
</gene>
<keyword evidence="9" id="KW-1185">Reference proteome</keyword>
<feature type="transmembrane region" description="Helical" evidence="7">
    <location>
        <begin position="310"/>
        <end position="330"/>
    </location>
</feature>
<dbReference type="GO" id="GO:0016020">
    <property type="term" value="C:membrane"/>
    <property type="evidence" value="ECO:0007669"/>
    <property type="project" value="UniProtKB-SubCell"/>
</dbReference>
<feature type="transmembrane region" description="Helical" evidence="7">
    <location>
        <begin position="342"/>
        <end position="361"/>
    </location>
</feature>
<keyword evidence="3 7" id="KW-0812">Transmembrane</keyword>
<evidence type="ECO:0000256" key="5">
    <source>
        <dbReference type="ARBA" id="ARBA00023136"/>
    </source>
</evidence>
<dbReference type="Pfam" id="PF10271">
    <property type="entry name" value="Tmp39"/>
    <property type="match status" value="2"/>
</dbReference>
<evidence type="ECO:0000256" key="2">
    <source>
        <dbReference type="ARBA" id="ARBA00010737"/>
    </source>
</evidence>
<feature type="transmembrane region" description="Helical" evidence="7">
    <location>
        <begin position="163"/>
        <end position="182"/>
    </location>
</feature>
<feature type="transmembrane region" description="Helical" evidence="7">
    <location>
        <begin position="94"/>
        <end position="119"/>
    </location>
</feature>
<keyword evidence="5 7" id="KW-0472">Membrane</keyword>
<dbReference type="PANTHER" id="PTHR12995:SF4">
    <property type="entry name" value="FI21814P1"/>
    <property type="match status" value="1"/>
</dbReference>
<protein>
    <submittedName>
        <fullName evidence="8">Uncharacterized protein</fullName>
    </submittedName>
</protein>